<evidence type="ECO:0000256" key="4">
    <source>
        <dbReference type="ARBA" id="ARBA00022807"/>
    </source>
</evidence>
<feature type="region of interest" description="Disordered" evidence="5">
    <location>
        <begin position="37"/>
        <end position="58"/>
    </location>
</feature>
<dbReference type="STRING" id="288705.RSal33209_3103"/>
<dbReference type="GO" id="GO:0006508">
    <property type="term" value="P:proteolysis"/>
    <property type="evidence" value="ECO:0007669"/>
    <property type="project" value="UniProtKB-KW"/>
</dbReference>
<dbReference type="Pfam" id="PF00877">
    <property type="entry name" value="NLPC_P60"/>
    <property type="match status" value="1"/>
</dbReference>
<dbReference type="InterPro" id="IPR038765">
    <property type="entry name" value="Papain-like_cys_pep_sf"/>
</dbReference>
<evidence type="ECO:0000313" key="9">
    <source>
        <dbReference type="Proteomes" id="UP000002007"/>
    </source>
</evidence>
<dbReference type="Gene3D" id="3.90.1720.10">
    <property type="entry name" value="endopeptidase domain like (from Nostoc punctiforme)"/>
    <property type="match status" value="1"/>
</dbReference>
<dbReference type="InterPro" id="IPR051794">
    <property type="entry name" value="PG_Endopeptidase_C40"/>
</dbReference>
<sequence>MRMTAPAKHVASCALALTTGVALILGASSLPAIASPNASQPSLLPQTIRPTTPDIPSADDIAQAKQNESATSSEVGKIESIISSAAQNLQSATATTMRANDSYSNALVTLDDYQNKAAATQAKADQAAAASEKARSQVGQLAGEIYKNGGINTSLPNLLTSTKSADVLYQAATLMAITENRNRKLDNAQTTAATASSLKDAAEQSRKAADDAAKAAADAKNAAASAYNAQNAILTQNQEQRTVLVGQLATLRNTTSTLEDQRISGLEAQQRQAQLDAIAAASKNKPVPQGPSGGNGGNTGPGGNPPPPVVVPPPVVPPVNPPPVVPPVNPPPVTPPPLTPPVTPPPSGVNTSGMVNFMMSKVGGSYVWGGTGPGYDCSGLIWAALRSVGVNIARTGTAQFWNAPTRVPISQMQYGDILAFNDDGAGNFSHVGVYIGNGQIVNALNPQQGIMVNRLVDLRGLVLYGYAARY</sequence>
<evidence type="ECO:0000256" key="5">
    <source>
        <dbReference type="SAM" id="MobiDB-lite"/>
    </source>
</evidence>
<evidence type="ECO:0000256" key="6">
    <source>
        <dbReference type="SAM" id="SignalP"/>
    </source>
</evidence>
<dbReference type="HOGENOM" id="CLU_034085_3_0_11"/>
<keyword evidence="2" id="KW-0645">Protease</keyword>
<dbReference type="RefSeq" id="WP_012246465.1">
    <property type="nucleotide sequence ID" value="NC_010168.1"/>
</dbReference>
<feature type="domain" description="NlpC/P60" evidence="7">
    <location>
        <begin position="348"/>
        <end position="470"/>
    </location>
</feature>
<dbReference type="Proteomes" id="UP000002007">
    <property type="component" value="Chromosome"/>
</dbReference>
<dbReference type="eggNOG" id="COG0791">
    <property type="taxonomic scope" value="Bacteria"/>
</dbReference>
<accession>A9WUF0</accession>
<feature type="compositionally biased region" description="Polar residues" evidence="5">
    <location>
        <begin position="37"/>
        <end position="50"/>
    </location>
</feature>
<protein>
    <submittedName>
        <fullName evidence="8">Cell wall endopeptidase</fullName>
    </submittedName>
</protein>
<organism evidence="8 9">
    <name type="scientific">Renibacterium salmoninarum (strain ATCC 33209 / DSM 20767 / JCM 11484 / NBRC 15589 / NCIMB 2235)</name>
    <dbReference type="NCBI Taxonomy" id="288705"/>
    <lineage>
        <taxon>Bacteria</taxon>
        <taxon>Bacillati</taxon>
        <taxon>Actinomycetota</taxon>
        <taxon>Actinomycetes</taxon>
        <taxon>Micrococcales</taxon>
        <taxon>Micrococcaceae</taxon>
        <taxon>Renibacterium</taxon>
    </lineage>
</organism>
<evidence type="ECO:0000256" key="1">
    <source>
        <dbReference type="ARBA" id="ARBA00007074"/>
    </source>
</evidence>
<feature type="chain" id="PRO_5002746400" evidence="6">
    <location>
        <begin position="35"/>
        <end position="470"/>
    </location>
</feature>
<keyword evidence="4" id="KW-0788">Thiol protease</keyword>
<evidence type="ECO:0000256" key="2">
    <source>
        <dbReference type="ARBA" id="ARBA00022670"/>
    </source>
</evidence>
<feature type="compositionally biased region" description="Gly residues" evidence="5">
    <location>
        <begin position="291"/>
        <end position="302"/>
    </location>
</feature>
<dbReference type="AlphaFoldDB" id="A9WUF0"/>
<dbReference type="EMBL" id="CP000910">
    <property type="protein sequence ID" value="ABY24821.1"/>
    <property type="molecule type" value="Genomic_DNA"/>
</dbReference>
<comment type="similarity">
    <text evidence="1">Belongs to the peptidase C40 family.</text>
</comment>
<evidence type="ECO:0000256" key="3">
    <source>
        <dbReference type="ARBA" id="ARBA00022801"/>
    </source>
</evidence>
<reference evidence="9" key="1">
    <citation type="journal article" date="2008" name="J. Bacteriol.">
        <title>Genome sequence of the fish pathogen Renibacterium salmoninarum suggests reductive evolution away from an environmental Arthrobacter ancestor.</title>
        <authorList>
            <person name="Wiens G.D."/>
            <person name="Rockey D.D."/>
            <person name="Wu Z."/>
            <person name="Chang J."/>
            <person name="Levy R."/>
            <person name="Crane S."/>
            <person name="Chen D.S."/>
            <person name="Capri G.R."/>
            <person name="Burnett J.R."/>
            <person name="Sudheesh P.S."/>
            <person name="Schipma M.J."/>
            <person name="Burd H."/>
            <person name="Bhattacharyya A."/>
            <person name="Rhodes L.D."/>
            <person name="Kaul R."/>
            <person name="Strom M.S."/>
        </authorList>
    </citation>
    <scope>NUCLEOTIDE SEQUENCE [LARGE SCALE GENOMIC DNA]</scope>
    <source>
        <strain evidence="9">ATCC 33209 / DSM 20767 / JCM 11484 / NBRC 15589 / NCIMB 2235</strain>
    </source>
</reference>
<keyword evidence="6" id="KW-0732">Signal</keyword>
<keyword evidence="3" id="KW-0378">Hydrolase</keyword>
<evidence type="ECO:0000259" key="7">
    <source>
        <dbReference type="PROSITE" id="PS51935"/>
    </source>
</evidence>
<proteinExistence type="inferred from homology"/>
<gene>
    <name evidence="8" type="ordered locus">RSal33209_3103</name>
</gene>
<evidence type="ECO:0000313" key="8">
    <source>
        <dbReference type="EMBL" id="ABY24821.1"/>
    </source>
</evidence>
<name>A9WUF0_RENSM</name>
<dbReference type="SUPFAM" id="SSF54001">
    <property type="entry name" value="Cysteine proteinases"/>
    <property type="match status" value="1"/>
</dbReference>
<dbReference type="InterPro" id="IPR000064">
    <property type="entry name" value="NLP_P60_dom"/>
</dbReference>
<dbReference type="PANTHER" id="PTHR47359:SF3">
    <property type="entry name" value="NLP_P60 DOMAIN-CONTAINING PROTEIN-RELATED"/>
    <property type="match status" value="1"/>
</dbReference>
<dbReference type="KEGG" id="rsa:RSal33209_3103"/>
<dbReference type="PANTHER" id="PTHR47359">
    <property type="entry name" value="PEPTIDOGLYCAN DL-ENDOPEPTIDASE CWLO"/>
    <property type="match status" value="1"/>
</dbReference>
<feature type="signal peptide" evidence="6">
    <location>
        <begin position="1"/>
        <end position="34"/>
    </location>
</feature>
<keyword evidence="9" id="KW-1185">Reference proteome</keyword>
<feature type="region of interest" description="Disordered" evidence="5">
    <location>
        <begin position="283"/>
        <end position="309"/>
    </location>
</feature>
<dbReference type="GO" id="GO:0008234">
    <property type="term" value="F:cysteine-type peptidase activity"/>
    <property type="evidence" value="ECO:0007669"/>
    <property type="project" value="UniProtKB-KW"/>
</dbReference>
<dbReference type="PROSITE" id="PS51935">
    <property type="entry name" value="NLPC_P60"/>
    <property type="match status" value="1"/>
</dbReference>